<dbReference type="Pfam" id="PF05175">
    <property type="entry name" value="MTS"/>
    <property type="match status" value="1"/>
</dbReference>
<organism evidence="8 9">
    <name type="scientific">Helicobacter hepaticus (strain ATCC 51449 / 3B1)</name>
    <dbReference type="NCBI Taxonomy" id="235279"/>
    <lineage>
        <taxon>Bacteria</taxon>
        <taxon>Pseudomonadati</taxon>
        <taxon>Campylobacterota</taxon>
        <taxon>Epsilonproteobacteria</taxon>
        <taxon>Campylobacterales</taxon>
        <taxon>Helicobacteraceae</taxon>
        <taxon>Helicobacter</taxon>
    </lineage>
</organism>
<dbReference type="eggNOG" id="COG2890">
    <property type="taxonomic scope" value="Bacteria"/>
</dbReference>
<keyword evidence="4" id="KW-0949">S-adenosyl-L-methionine</keyword>
<dbReference type="SUPFAM" id="SSF53335">
    <property type="entry name" value="S-adenosyl-L-methionine-dependent methyltransferases"/>
    <property type="match status" value="1"/>
</dbReference>
<accession>Q7VGH3</accession>
<dbReference type="Pfam" id="PF17827">
    <property type="entry name" value="PrmC_N"/>
    <property type="match status" value="1"/>
</dbReference>
<dbReference type="PANTHER" id="PTHR18895:SF74">
    <property type="entry name" value="MTRF1L RELEASE FACTOR GLUTAMINE METHYLTRANSFERASE"/>
    <property type="match status" value="1"/>
</dbReference>
<evidence type="ECO:0000256" key="3">
    <source>
        <dbReference type="ARBA" id="ARBA00022679"/>
    </source>
</evidence>
<dbReference type="RefSeq" id="WP_011116188.1">
    <property type="nucleotide sequence ID" value="NC_004917.1"/>
</dbReference>
<dbReference type="GO" id="GO:0102559">
    <property type="term" value="F:peptide chain release factor N(5)-glutamine methyltransferase activity"/>
    <property type="evidence" value="ECO:0007669"/>
    <property type="project" value="UniProtKB-EC"/>
</dbReference>
<sequence>MICSIDELLEDSISRLSQSDVTFELKPRYESEILLSFLLGVPRTYLHTHSAQNIESTLAQRFYTLINERAKGKPIEYITRQASFYERSFYVDERVLIPRPETEILIDKANEIIKGEKVNFIAEVGVGSGIITTTLAIMHPQCYFFATDISEQALEVSKLNIATYAPNANITLQCCSLLPAHINPQLIISNPPYIKDDYPISAPLHYEPKIALFGGKDGLGILKSLINECATRKVWLLCEIGYDQKDALEHILLQSRAKNITFYKDLSGWDRGFSAYFGI</sequence>
<dbReference type="NCBIfam" id="TIGR03534">
    <property type="entry name" value="RF_mod_PrmC"/>
    <property type="match status" value="1"/>
</dbReference>
<dbReference type="Gene3D" id="1.10.8.10">
    <property type="entry name" value="DNA helicase RuvA subunit, C-terminal domain"/>
    <property type="match status" value="1"/>
</dbReference>
<dbReference type="OrthoDB" id="9800643at2"/>
<dbReference type="CDD" id="cd02440">
    <property type="entry name" value="AdoMet_MTases"/>
    <property type="match status" value="1"/>
</dbReference>
<feature type="domain" description="Methyltransferase small" evidence="6">
    <location>
        <begin position="117"/>
        <end position="195"/>
    </location>
</feature>
<dbReference type="InterPro" id="IPR050320">
    <property type="entry name" value="N5-glutamine_MTase"/>
</dbReference>
<reference evidence="8 9" key="1">
    <citation type="journal article" date="2003" name="Proc. Natl. Acad. Sci. U.S.A.">
        <title>The complete genome sequence of the carcinogenic bacterium Helicobacter hepaticus.</title>
        <authorList>
            <person name="Suerbaum S."/>
            <person name="Josenhans C."/>
            <person name="Sterzenbach T."/>
            <person name="Drescher B."/>
            <person name="Brandt P."/>
            <person name="Bell M."/>
            <person name="Droege M."/>
            <person name="Fartmann B."/>
            <person name="Fischer H.-P."/>
            <person name="Ge Z."/>
            <person name="Hoerster A."/>
            <person name="Holland R."/>
            <person name="Klein K."/>
            <person name="Koenig J."/>
            <person name="Macko L."/>
            <person name="Mendz G.L."/>
            <person name="Nyakatura G."/>
            <person name="Schauer D.B."/>
            <person name="Shen Z."/>
            <person name="Weber J."/>
            <person name="Frosch M."/>
            <person name="Fox J.G."/>
        </authorList>
    </citation>
    <scope>NUCLEOTIDE SEQUENCE [LARGE SCALE GENOMIC DNA]</scope>
    <source>
        <strain evidence="9">ATCC 51449 / 3B1</strain>
    </source>
</reference>
<evidence type="ECO:0000256" key="5">
    <source>
        <dbReference type="ARBA" id="ARBA00048391"/>
    </source>
</evidence>
<evidence type="ECO:0000259" key="7">
    <source>
        <dbReference type="Pfam" id="PF17827"/>
    </source>
</evidence>
<protein>
    <recommendedName>
        <fullName evidence="1">peptide chain release factor N(5)-glutamine methyltransferase</fullName>
        <ecNumber evidence="1">2.1.1.297</ecNumber>
    </recommendedName>
</protein>
<dbReference type="InterPro" id="IPR007848">
    <property type="entry name" value="Small_mtfrase_dom"/>
</dbReference>
<dbReference type="PROSITE" id="PS00092">
    <property type="entry name" value="N6_MTASE"/>
    <property type="match status" value="1"/>
</dbReference>
<dbReference type="GO" id="GO:0032259">
    <property type="term" value="P:methylation"/>
    <property type="evidence" value="ECO:0007669"/>
    <property type="project" value="UniProtKB-KW"/>
</dbReference>
<dbReference type="HOGENOM" id="CLU_018398_3_1_7"/>
<evidence type="ECO:0000313" key="8">
    <source>
        <dbReference type="EMBL" id="AAP77945.1"/>
    </source>
</evidence>
<gene>
    <name evidence="8" type="primary">hemK</name>
    <name evidence="8" type="ordered locus">HH_1348</name>
</gene>
<dbReference type="InterPro" id="IPR002052">
    <property type="entry name" value="DNA_methylase_N6_adenine_CS"/>
</dbReference>
<dbReference type="InterPro" id="IPR029063">
    <property type="entry name" value="SAM-dependent_MTases_sf"/>
</dbReference>
<dbReference type="InterPro" id="IPR019874">
    <property type="entry name" value="RF_methyltr_PrmC"/>
</dbReference>
<dbReference type="EC" id="2.1.1.297" evidence="1"/>
<evidence type="ECO:0000259" key="6">
    <source>
        <dbReference type="Pfam" id="PF05175"/>
    </source>
</evidence>
<proteinExistence type="predicted"/>
<dbReference type="InterPro" id="IPR004556">
    <property type="entry name" value="HemK-like"/>
</dbReference>
<comment type="catalytic activity">
    <reaction evidence="5">
        <text>L-glutaminyl-[peptide chain release factor] + S-adenosyl-L-methionine = N(5)-methyl-L-glutaminyl-[peptide chain release factor] + S-adenosyl-L-homocysteine + H(+)</text>
        <dbReference type="Rhea" id="RHEA:42896"/>
        <dbReference type="Rhea" id="RHEA-COMP:10271"/>
        <dbReference type="Rhea" id="RHEA-COMP:10272"/>
        <dbReference type="ChEBI" id="CHEBI:15378"/>
        <dbReference type="ChEBI" id="CHEBI:30011"/>
        <dbReference type="ChEBI" id="CHEBI:57856"/>
        <dbReference type="ChEBI" id="CHEBI:59789"/>
        <dbReference type="ChEBI" id="CHEBI:61891"/>
        <dbReference type="EC" id="2.1.1.297"/>
    </reaction>
</comment>
<keyword evidence="3" id="KW-0808">Transferase</keyword>
<dbReference type="Proteomes" id="UP000002495">
    <property type="component" value="Chromosome"/>
</dbReference>
<evidence type="ECO:0000256" key="1">
    <source>
        <dbReference type="ARBA" id="ARBA00012771"/>
    </source>
</evidence>
<dbReference type="Gene3D" id="3.40.50.150">
    <property type="entry name" value="Vaccinia Virus protein VP39"/>
    <property type="match status" value="1"/>
</dbReference>
<dbReference type="NCBIfam" id="TIGR00536">
    <property type="entry name" value="hemK_fam"/>
    <property type="match status" value="1"/>
</dbReference>
<dbReference type="STRING" id="235279.HH_1348"/>
<dbReference type="AlphaFoldDB" id="Q7VGH3"/>
<keyword evidence="2 8" id="KW-0489">Methyltransferase</keyword>
<dbReference type="PANTHER" id="PTHR18895">
    <property type="entry name" value="HEMK METHYLTRANSFERASE"/>
    <property type="match status" value="1"/>
</dbReference>
<dbReference type="InterPro" id="IPR040758">
    <property type="entry name" value="PrmC_N"/>
</dbReference>
<evidence type="ECO:0000256" key="4">
    <source>
        <dbReference type="ARBA" id="ARBA00022691"/>
    </source>
</evidence>
<name>Q7VGH3_HELHP</name>
<evidence type="ECO:0000256" key="2">
    <source>
        <dbReference type="ARBA" id="ARBA00022603"/>
    </source>
</evidence>
<evidence type="ECO:0000313" key="9">
    <source>
        <dbReference type="Proteomes" id="UP000002495"/>
    </source>
</evidence>
<dbReference type="GO" id="GO:0003676">
    <property type="term" value="F:nucleic acid binding"/>
    <property type="evidence" value="ECO:0007669"/>
    <property type="project" value="InterPro"/>
</dbReference>
<feature type="domain" description="Release factor glutamine methyltransferase N-terminal" evidence="7">
    <location>
        <begin position="7"/>
        <end position="79"/>
    </location>
</feature>
<dbReference type="KEGG" id="hhe:HH_1348"/>
<keyword evidence="9" id="KW-1185">Reference proteome</keyword>
<dbReference type="EMBL" id="AE017125">
    <property type="protein sequence ID" value="AAP77945.1"/>
    <property type="molecule type" value="Genomic_DNA"/>
</dbReference>